<keyword evidence="1" id="KW-0175">Coiled coil</keyword>
<evidence type="ECO:0000256" key="1">
    <source>
        <dbReference type="SAM" id="Coils"/>
    </source>
</evidence>
<proteinExistence type="predicted"/>
<dbReference type="EMBL" id="JAHKSW010000010">
    <property type="protein sequence ID" value="KAG7327117.1"/>
    <property type="molecule type" value="Genomic_DNA"/>
</dbReference>
<protein>
    <submittedName>
        <fullName evidence="2">Uncharacterized protein</fullName>
    </submittedName>
</protein>
<evidence type="ECO:0000313" key="3">
    <source>
        <dbReference type="Proteomes" id="UP000824219"/>
    </source>
</evidence>
<comment type="caution">
    <text evidence="2">The sequence shown here is derived from an EMBL/GenBank/DDBJ whole genome shotgun (WGS) entry which is preliminary data.</text>
</comment>
<feature type="coiled-coil region" evidence="1">
    <location>
        <begin position="83"/>
        <end position="110"/>
    </location>
</feature>
<dbReference type="Gene3D" id="1.20.5.4090">
    <property type="match status" value="1"/>
</dbReference>
<organism evidence="2 3">
    <name type="scientific">Hemibagrus wyckioides</name>
    <dbReference type="NCBI Taxonomy" id="337641"/>
    <lineage>
        <taxon>Eukaryota</taxon>
        <taxon>Metazoa</taxon>
        <taxon>Chordata</taxon>
        <taxon>Craniata</taxon>
        <taxon>Vertebrata</taxon>
        <taxon>Euteleostomi</taxon>
        <taxon>Actinopterygii</taxon>
        <taxon>Neopterygii</taxon>
        <taxon>Teleostei</taxon>
        <taxon>Ostariophysi</taxon>
        <taxon>Siluriformes</taxon>
        <taxon>Bagridae</taxon>
        <taxon>Hemibagrus</taxon>
    </lineage>
</organism>
<gene>
    <name evidence="2" type="ORF">KOW79_008723</name>
</gene>
<accession>A0A9D3NRS3</accession>
<reference evidence="2 3" key="1">
    <citation type="submission" date="2021-06" db="EMBL/GenBank/DDBJ databases">
        <title>Chromosome-level genome assembly of the red-tail catfish (Hemibagrus wyckioides).</title>
        <authorList>
            <person name="Shao F."/>
        </authorList>
    </citation>
    <scope>NUCLEOTIDE SEQUENCE [LARGE SCALE GENOMIC DNA]</scope>
    <source>
        <strain evidence="2">EC202008001</strain>
        <tissue evidence="2">Blood</tissue>
    </source>
</reference>
<sequence>MESVADLPLRPLLLAAGAAATAASISYLVKRDDGETADPEDTEYQATIISPAWCPVCEQATEPALVQSTKVHQDQMMEWEEEQETHRLLKSQYQERMENLTNNEKLLNVNDLLMKLRLLNCELFRVVNCMFSWCEIVPPLYQGMLSGDL</sequence>
<dbReference type="Proteomes" id="UP000824219">
    <property type="component" value="Linkage Group LG10"/>
</dbReference>
<keyword evidence="3" id="KW-1185">Reference proteome</keyword>
<evidence type="ECO:0000313" key="2">
    <source>
        <dbReference type="EMBL" id="KAG7327117.1"/>
    </source>
</evidence>
<name>A0A9D3NRS3_9TELE</name>
<dbReference type="AlphaFoldDB" id="A0A9D3NRS3"/>